<dbReference type="PANTHER" id="PTHR21676">
    <property type="entry name" value="PROTEIN STUM"/>
    <property type="match status" value="1"/>
</dbReference>
<evidence type="ECO:0000313" key="7">
    <source>
        <dbReference type="EMBL" id="RZC34334.1"/>
    </source>
</evidence>
<comment type="caution">
    <text evidence="7">The sequence shown here is derived from an EMBL/GenBank/DDBJ whole genome shotgun (WGS) entry which is preliminary data.</text>
</comment>
<evidence type="ECO:0000256" key="2">
    <source>
        <dbReference type="ARBA" id="ARBA00022692"/>
    </source>
</evidence>
<dbReference type="Pfam" id="PF15795">
    <property type="entry name" value="Spec3"/>
    <property type="match status" value="1"/>
</dbReference>
<dbReference type="AlphaFoldDB" id="A0A482VNN0"/>
<reference evidence="7 8" key="1">
    <citation type="submission" date="2017-03" db="EMBL/GenBank/DDBJ databases">
        <title>Genome of the blue death feigning beetle - Asbolus verrucosus.</title>
        <authorList>
            <person name="Rider S.D."/>
        </authorList>
    </citation>
    <scope>NUCLEOTIDE SEQUENCE [LARGE SCALE GENOMIC DNA]</scope>
    <source>
        <strain evidence="7">Butters</strain>
        <tissue evidence="7">Head and leg muscle</tissue>
    </source>
</reference>
<dbReference type="GO" id="GO:0016020">
    <property type="term" value="C:membrane"/>
    <property type="evidence" value="ECO:0007669"/>
    <property type="project" value="UniProtKB-SubCell"/>
</dbReference>
<keyword evidence="2 6" id="KW-0812">Transmembrane</keyword>
<dbReference type="GO" id="GO:0019230">
    <property type="term" value="P:proprioception"/>
    <property type="evidence" value="ECO:0007669"/>
    <property type="project" value="TreeGrafter"/>
</dbReference>
<evidence type="ECO:0000256" key="6">
    <source>
        <dbReference type="SAM" id="Phobius"/>
    </source>
</evidence>
<feature type="transmembrane region" description="Helical" evidence="6">
    <location>
        <begin position="298"/>
        <end position="315"/>
    </location>
</feature>
<dbReference type="GO" id="GO:0016301">
    <property type="term" value="F:kinase activity"/>
    <property type="evidence" value="ECO:0007669"/>
    <property type="project" value="UniProtKB-KW"/>
</dbReference>
<accession>A0A482VNN0</accession>
<protein>
    <submittedName>
        <fullName evidence="7">Serine/threonine-protein kinase nek3</fullName>
    </submittedName>
</protein>
<feature type="region of interest" description="Disordered" evidence="5">
    <location>
        <begin position="20"/>
        <end position="43"/>
    </location>
</feature>
<dbReference type="Proteomes" id="UP000292052">
    <property type="component" value="Unassembled WGS sequence"/>
</dbReference>
<dbReference type="PANTHER" id="PTHR21676:SF6">
    <property type="entry name" value="PROTEIN STUM"/>
    <property type="match status" value="1"/>
</dbReference>
<name>A0A482VNN0_ASBVE</name>
<keyword evidence="8" id="KW-1185">Reference proteome</keyword>
<dbReference type="InterPro" id="IPR026673">
    <property type="entry name" value="SPEC3/Stum"/>
</dbReference>
<dbReference type="GO" id="GO:0042330">
    <property type="term" value="P:taxis"/>
    <property type="evidence" value="ECO:0007669"/>
    <property type="project" value="TreeGrafter"/>
</dbReference>
<feature type="region of interest" description="Disordered" evidence="5">
    <location>
        <begin position="328"/>
        <end position="349"/>
    </location>
</feature>
<dbReference type="GO" id="GO:0071683">
    <property type="term" value="C:sensory dendrite"/>
    <property type="evidence" value="ECO:0007669"/>
    <property type="project" value="TreeGrafter"/>
</dbReference>
<keyword evidence="4 6" id="KW-0472">Membrane</keyword>
<evidence type="ECO:0000256" key="4">
    <source>
        <dbReference type="ARBA" id="ARBA00023136"/>
    </source>
</evidence>
<comment type="subcellular location">
    <subcellularLocation>
        <location evidence="1">Membrane</location>
        <topology evidence="1">Multi-pass membrane protein</topology>
    </subcellularLocation>
</comment>
<evidence type="ECO:0000256" key="5">
    <source>
        <dbReference type="SAM" id="MobiDB-lite"/>
    </source>
</evidence>
<evidence type="ECO:0000313" key="8">
    <source>
        <dbReference type="Proteomes" id="UP000292052"/>
    </source>
</evidence>
<keyword evidence="7" id="KW-0418">Kinase</keyword>
<evidence type="ECO:0000256" key="1">
    <source>
        <dbReference type="ARBA" id="ARBA00004141"/>
    </source>
</evidence>
<gene>
    <name evidence="7" type="ORF">BDFB_003407</name>
</gene>
<dbReference type="GO" id="GO:0050954">
    <property type="term" value="P:sensory perception of mechanical stimulus"/>
    <property type="evidence" value="ECO:0007669"/>
    <property type="project" value="TreeGrafter"/>
</dbReference>
<keyword evidence="3 6" id="KW-1133">Transmembrane helix</keyword>
<dbReference type="OrthoDB" id="361532at2759"/>
<dbReference type="EMBL" id="QDEB01080990">
    <property type="protein sequence ID" value="RZC34334.1"/>
    <property type="molecule type" value="Genomic_DNA"/>
</dbReference>
<sequence length="349" mass="39479">MTYIYVMPLHEEYNGYGVLENGGLPPSQQPTNEAQAEAQEPPKGNVCTRFFSSCKKKMSCKRCKKQKDEQKDESKKSEEEPEKTGCFNCRKKKPDVTINIENDEPKQKLWDRLKCCGKNKVRDTSCFPIGKRKNSWAERRDSSILSESPPQKKSRCSKGCCSGVLRRIFCLDKCCKKKNQKKIEEEQISRRASMLSKKKSLTPSVPVEDVKPKMDISLVEHTSQMKAAIPVLPVCLAWFCLVMNCIGPGTGTIFSGLFCLCIGKPRFSQKDGPRARIGAFIIDLIIGFGQFFTVLFCLVGWGWSIWWGVIMVKLAKKHKKIKTLEANAQEGSRQVPVANHRSRDPERGS</sequence>
<evidence type="ECO:0000256" key="3">
    <source>
        <dbReference type="ARBA" id="ARBA00022989"/>
    </source>
</evidence>
<organism evidence="7 8">
    <name type="scientific">Asbolus verrucosus</name>
    <name type="common">Desert ironclad beetle</name>
    <dbReference type="NCBI Taxonomy" id="1661398"/>
    <lineage>
        <taxon>Eukaryota</taxon>
        <taxon>Metazoa</taxon>
        <taxon>Ecdysozoa</taxon>
        <taxon>Arthropoda</taxon>
        <taxon>Hexapoda</taxon>
        <taxon>Insecta</taxon>
        <taxon>Pterygota</taxon>
        <taxon>Neoptera</taxon>
        <taxon>Endopterygota</taxon>
        <taxon>Coleoptera</taxon>
        <taxon>Polyphaga</taxon>
        <taxon>Cucujiformia</taxon>
        <taxon>Tenebrionidae</taxon>
        <taxon>Pimeliinae</taxon>
        <taxon>Asbolus</taxon>
    </lineage>
</organism>
<keyword evidence="7" id="KW-0808">Transferase</keyword>
<proteinExistence type="predicted"/>